<dbReference type="InterPro" id="IPR016155">
    <property type="entry name" value="Mopterin_synth/thiamin_S_b"/>
</dbReference>
<evidence type="ECO:0000313" key="1">
    <source>
        <dbReference type="EMBL" id="EIJ34898.1"/>
    </source>
</evidence>
<dbReference type="Gene3D" id="3.10.20.30">
    <property type="match status" value="1"/>
</dbReference>
<dbReference type="InterPro" id="IPR010035">
    <property type="entry name" value="Thi_S"/>
</dbReference>
<proteinExistence type="predicted"/>
<evidence type="ECO:0000313" key="2">
    <source>
        <dbReference type="Proteomes" id="UP000005317"/>
    </source>
</evidence>
<dbReference type="PANTHER" id="PTHR34472:SF1">
    <property type="entry name" value="SULFUR CARRIER PROTEIN THIS"/>
    <property type="match status" value="1"/>
</dbReference>
<dbReference type="InterPro" id="IPR003749">
    <property type="entry name" value="ThiS/MoaD-like"/>
</dbReference>
<reference evidence="2" key="1">
    <citation type="journal article" date="2011" name="Stand. Genomic Sci.">
        <title>Genome sequence of the filamentous, gliding Thiothrix nivea neotype strain (JP2(T)).</title>
        <authorList>
            <person name="Lapidus A."/>
            <person name="Nolan M."/>
            <person name="Lucas S."/>
            <person name="Glavina Del Rio T."/>
            <person name="Tice H."/>
            <person name="Cheng J.F."/>
            <person name="Tapia R."/>
            <person name="Han C."/>
            <person name="Goodwin L."/>
            <person name="Pitluck S."/>
            <person name="Liolios K."/>
            <person name="Pagani I."/>
            <person name="Ivanova N."/>
            <person name="Huntemann M."/>
            <person name="Mavromatis K."/>
            <person name="Mikhailova N."/>
            <person name="Pati A."/>
            <person name="Chen A."/>
            <person name="Palaniappan K."/>
            <person name="Land M."/>
            <person name="Brambilla E.M."/>
            <person name="Rohde M."/>
            <person name="Abt B."/>
            <person name="Verbarg S."/>
            <person name="Goker M."/>
            <person name="Bristow J."/>
            <person name="Eisen J.A."/>
            <person name="Markowitz V."/>
            <person name="Hugenholtz P."/>
            <person name="Kyrpides N.C."/>
            <person name="Klenk H.P."/>
            <person name="Woyke T."/>
        </authorList>
    </citation>
    <scope>NUCLEOTIDE SEQUENCE [LARGE SCALE GENOMIC DNA]</scope>
    <source>
        <strain evidence="2">ATCC 35100 / DSM 5205 / JP2</strain>
    </source>
</reference>
<dbReference type="AlphaFoldDB" id="A0A656HDE2"/>
<protein>
    <submittedName>
        <fullName evidence="1">Sulfur carrier protein ThiS</fullName>
    </submittedName>
</protein>
<dbReference type="PANTHER" id="PTHR34472">
    <property type="entry name" value="SULFUR CARRIER PROTEIN THIS"/>
    <property type="match status" value="1"/>
</dbReference>
<dbReference type="CDD" id="cd00565">
    <property type="entry name" value="Ubl_ThiS"/>
    <property type="match status" value="1"/>
</dbReference>
<name>A0A656HDE2_THINJ</name>
<dbReference type="Proteomes" id="UP000005317">
    <property type="component" value="Unassembled WGS sequence"/>
</dbReference>
<keyword evidence="2" id="KW-1185">Reference proteome</keyword>
<dbReference type="NCBIfam" id="TIGR01683">
    <property type="entry name" value="thiS"/>
    <property type="match status" value="1"/>
</dbReference>
<gene>
    <name evidence="1" type="ORF">Thini_2344</name>
</gene>
<sequence>MMEILVNGTPHIVPTDTTVTQLLAILEIQGKRLAVEVNQELVPRSQFDSAMLNPHDTVEIVHAIGGG</sequence>
<dbReference type="RefSeq" id="WP_002708816.1">
    <property type="nucleotide sequence ID" value="NZ_JH651384.1"/>
</dbReference>
<dbReference type="SUPFAM" id="SSF54285">
    <property type="entry name" value="MoaD/ThiS"/>
    <property type="match status" value="1"/>
</dbReference>
<accession>A0A656HDE2</accession>
<organism evidence="1 2">
    <name type="scientific">Thiothrix nivea (strain ATCC 35100 / DSM 5205 / JP2)</name>
    <dbReference type="NCBI Taxonomy" id="870187"/>
    <lineage>
        <taxon>Bacteria</taxon>
        <taxon>Pseudomonadati</taxon>
        <taxon>Pseudomonadota</taxon>
        <taxon>Gammaproteobacteria</taxon>
        <taxon>Thiotrichales</taxon>
        <taxon>Thiotrichaceae</taxon>
        <taxon>Thiothrix</taxon>
    </lineage>
</organism>
<dbReference type="Pfam" id="PF02597">
    <property type="entry name" value="ThiS"/>
    <property type="match status" value="1"/>
</dbReference>
<dbReference type="InterPro" id="IPR012675">
    <property type="entry name" value="Beta-grasp_dom_sf"/>
</dbReference>
<dbReference type="EMBL" id="JH651384">
    <property type="protein sequence ID" value="EIJ34898.1"/>
    <property type="molecule type" value="Genomic_DNA"/>
</dbReference>